<proteinExistence type="predicted"/>
<dbReference type="SUPFAM" id="SSF82866">
    <property type="entry name" value="Multidrug efflux transporter AcrB transmembrane domain"/>
    <property type="match status" value="2"/>
</dbReference>
<keyword evidence="4" id="KW-1185">Reference proteome</keyword>
<accession>R9PPA4</accession>
<dbReference type="Gene3D" id="3.30.70.1320">
    <property type="entry name" value="Multidrug efflux transporter AcrB pore domain like"/>
    <property type="match status" value="1"/>
</dbReference>
<feature type="transmembrane region" description="Helical" evidence="1">
    <location>
        <begin position="859"/>
        <end position="880"/>
    </location>
</feature>
<dbReference type="PANTHER" id="PTHR32063:SF33">
    <property type="entry name" value="RND SUPERFAMILY EFFLUX PUMP PERMEASE COMPONENT"/>
    <property type="match status" value="1"/>
</dbReference>
<dbReference type="STRING" id="1331007.AALB_3297"/>
<name>R9PPA4_AGAAL</name>
<dbReference type="SUPFAM" id="SSF82693">
    <property type="entry name" value="Multidrug efflux transporter AcrB pore domain, PN1, PN2, PC1 and PC2 subdomains"/>
    <property type="match status" value="2"/>
</dbReference>
<dbReference type="EMBL" id="BARX01000024">
    <property type="protein sequence ID" value="GAD03217.1"/>
    <property type="molecule type" value="Genomic_DNA"/>
</dbReference>
<gene>
    <name evidence="3" type="ORF">AALB_3297</name>
</gene>
<dbReference type="Gene3D" id="3.30.70.1430">
    <property type="entry name" value="Multidrug efflux transporter AcrB pore domain"/>
    <property type="match status" value="2"/>
</dbReference>
<feature type="transmembrane region" description="Helical" evidence="1">
    <location>
        <begin position="887"/>
        <end position="907"/>
    </location>
</feature>
<keyword evidence="1" id="KW-0812">Transmembrane</keyword>
<dbReference type="InterPro" id="IPR000731">
    <property type="entry name" value="SSD"/>
</dbReference>
<evidence type="ECO:0000313" key="4">
    <source>
        <dbReference type="Proteomes" id="UP000014461"/>
    </source>
</evidence>
<dbReference type="Proteomes" id="UP000014461">
    <property type="component" value="Unassembled WGS sequence"/>
</dbReference>
<dbReference type="InterPro" id="IPR027463">
    <property type="entry name" value="AcrB_DN_DC_subdom"/>
</dbReference>
<keyword evidence="1" id="KW-0472">Membrane</keyword>
<feature type="transmembrane region" description="Helical" evidence="1">
    <location>
        <begin position="333"/>
        <end position="349"/>
    </location>
</feature>
<dbReference type="Gene3D" id="1.20.1640.10">
    <property type="entry name" value="Multidrug efflux transporter AcrB transmembrane domain"/>
    <property type="match status" value="2"/>
</dbReference>
<feature type="transmembrane region" description="Helical" evidence="1">
    <location>
        <begin position="529"/>
        <end position="546"/>
    </location>
</feature>
<feature type="domain" description="SSD" evidence="2">
    <location>
        <begin position="389"/>
        <end position="483"/>
    </location>
</feature>
<evidence type="ECO:0000256" key="1">
    <source>
        <dbReference type="SAM" id="Phobius"/>
    </source>
</evidence>
<feature type="transmembrane region" description="Helical" evidence="1">
    <location>
        <begin position="990"/>
        <end position="1016"/>
    </location>
</feature>
<evidence type="ECO:0000313" key="3">
    <source>
        <dbReference type="EMBL" id="GAD03217.1"/>
    </source>
</evidence>
<dbReference type="Gene3D" id="3.30.70.1440">
    <property type="entry name" value="Multidrug efflux transporter AcrB pore domain"/>
    <property type="match status" value="1"/>
</dbReference>
<dbReference type="InterPro" id="IPR001036">
    <property type="entry name" value="Acrflvin-R"/>
</dbReference>
<dbReference type="PROSITE" id="PS50156">
    <property type="entry name" value="SSD"/>
    <property type="match status" value="1"/>
</dbReference>
<sequence length="1033" mass="113612">MRQLSHWFLHNSVAANLLMLAIIVAGMLSLNHLRVESFPQIAPSSLVISVAYPGGTAEQIDQSVTQRIEQAIGDLTGIKQIVSESSAGFSQVRVRKTSGTDLNRLIEDVRNRVNAIANFPVQAESPQISRDEYTNLAAFVIISAPRPDQQFQPIARQVELALKKHPKIAKVSNWGARMPLIVIEPKLEQLKNYRLSLEELSARIEQMSIETRSGELKSARGRMVLRGDGYADNLQELKQLGILSSPTGSVTLGDLAHVYRDYEASGSIVRNNGESAIALLISTSQQDNLLEVSQAVKQVLGQQAERLPNDVSLSTMADMAPYIEDQLSRLADNAWQGLLIVLILLGIFLELKVAVWVAMGIPVAIAGTFAAMGFMNYSINDITLFGIILVLGILVDDAVVVGESIHEQRSKSKQALKATWRGLESVSVATVFGALTTIAAFSPMLWIDNELAKLLASFSAVVVFALIFSLIESKLILPAHLAAIRYPSTANKQSASWFRRVQQLAQAGLNRFSQKIYSPILSKAIDNKTATLISFFALVLLAYGFWSTGLIRSAIFPEIPGRYISANVSLEDGAPLPLQQKTLFKLEQSALQLNQQVQEQYQLQQQPISNLLIWSDGYGSIEATLEISNEALSNLPNNLLLNQWRELNGSIEGAYSSEFTADDEPAGGTSLAISAEDRQLAVLAATTLSEHVSRLAGAQDVRHDARGGSQQLRIELNDFGRQLGLTQRQLALFAGGAFGEREIHRLLQQGQETKVIVRYNHSQKTTTQQLLATPIFLENGESLMLGDVAKLRFEQHAEVLYRRNQEQVVNLYWRQDRGVQSPEEVLAKLQPIIKDIEQRYPGVSINPDGEFEELGEVQAGFKSAMIMTLLLIYILLAVPLKSYWQPLIIMAVIPFGFAGAIFGHGIMDLPLSILSMFGMMAMTGIVINDSLVLITRFNQYYRAGMPLKQALIKAGTSRLRAIFLTTITTVCGLLPLLLESAEQAQYLKPAAVSLVFGELFATGVTLVIIPTLLGVFTRRDVARLPTKVAVFNS</sequence>
<dbReference type="GO" id="GO:0005886">
    <property type="term" value="C:plasma membrane"/>
    <property type="evidence" value="ECO:0007669"/>
    <property type="project" value="TreeGrafter"/>
</dbReference>
<organism evidence="3 4">
    <name type="scientific">Agarivorans albus MKT 106</name>
    <dbReference type="NCBI Taxonomy" id="1331007"/>
    <lineage>
        <taxon>Bacteria</taxon>
        <taxon>Pseudomonadati</taxon>
        <taxon>Pseudomonadota</taxon>
        <taxon>Gammaproteobacteria</taxon>
        <taxon>Alteromonadales</taxon>
        <taxon>Alteromonadaceae</taxon>
        <taxon>Agarivorans</taxon>
    </lineage>
</organism>
<dbReference type="GO" id="GO:0042910">
    <property type="term" value="F:xenobiotic transmembrane transporter activity"/>
    <property type="evidence" value="ECO:0007669"/>
    <property type="project" value="TreeGrafter"/>
</dbReference>
<keyword evidence="1" id="KW-1133">Transmembrane helix</keyword>
<dbReference type="AlphaFoldDB" id="R9PPA4"/>
<feature type="transmembrane region" description="Helical" evidence="1">
    <location>
        <begin position="356"/>
        <end position="376"/>
    </location>
</feature>
<feature type="transmembrane region" description="Helical" evidence="1">
    <location>
        <begin position="959"/>
        <end position="978"/>
    </location>
</feature>
<feature type="transmembrane region" description="Helical" evidence="1">
    <location>
        <begin position="913"/>
        <end position="938"/>
    </location>
</feature>
<dbReference type="RefSeq" id="WP_016402984.1">
    <property type="nucleotide sequence ID" value="NZ_BARX01000024.1"/>
</dbReference>
<feature type="transmembrane region" description="Helical" evidence="1">
    <location>
        <begin position="423"/>
        <end position="445"/>
    </location>
</feature>
<reference evidence="3" key="1">
    <citation type="journal article" date="2013" name="Genome Announc.">
        <title>Draft Genome Sequence of Agarivorans albus Strain MKT 106T, an Agarolytic Marine Bacterium.</title>
        <authorList>
            <person name="Yasuike M."/>
            <person name="Nakamura Y."/>
            <person name="Kai W."/>
            <person name="Fujiwara A."/>
            <person name="Fukui Y."/>
            <person name="Satomi M."/>
            <person name="Sano M."/>
        </authorList>
    </citation>
    <scope>NUCLEOTIDE SEQUENCE [LARGE SCALE GENOMIC DNA]</scope>
</reference>
<dbReference type="PANTHER" id="PTHR32063">
    <property type="match status" value="1"/>
</dbReference>
<dbReference type="OrthoDB" id="5287122at2"/>
<dbReference type="Pfam" id="PF00873">
    <property type="entry name" value="ACR_tran"/>
    <property type="match status" value="1"/>
</dbReference>
<dbReference type="PRINTS" id="PR00702">
    <property type="entry name" value="ACRIFLAVINRP"/>
</dbReference>
<feature type="transmembrane region" description="Helical" evidence="1">
    <location>
        <begin position="382"/>
        <end position="402"/>
    </location>
</feature>
<dbReference type="SUPFAM" id="SSF82714">
    <property type="entry name" value="Multidrug efflux transporter AcrB TolC docking domain, DN and DC subdomains"/>
    <property type="match status" value="2"/>
</dbReference>
<dbReference type="Gene3D" id="3.30.2090.10">
    <property type="entry name" value="Multidrug efflux transporter AcrB TolC docking domain, DN and DC subdomains"/>
    <property type="match status" value="2"/>
</dbReference>
<evidence type="ECO:0000259" key="2">
    <source>
        <dbReference type="PROSITE" id="PS50156"/>
    </source>
</evidence>
<feature type="transmembrane region" description="Helical" evidence="1">
    <location>
        <begin position="7"/>
        <end position="30"/>
    </location>
</feature>
<protein>
    <submittedName>
        <fullName evidence="3">Acriflavin resistance protein</fullName>
    </submittedName>
</protein>
<comment type="caution">
    <text evidence="3">The sequence shown here is derived from an EMBL/GenBank/DDBJ whole genome shotgun (WGS) entry which is preliminary data.</text>
</comment>